<protein>
    <submittedName>
        <fullName evidence="1">DUF1289 domain-containing protein</fullName>
    </submittedName>
</protein>
<dbReference type="Pfam" id="PF06945">
    <property type="entry name" value="DUF1289"/>
    <property type="match status" value="1"/>
</dbReference>
<proteinExistence type="predicted"/>
<keyword evidence="2" id="KW-1185">Reference proteome</keyword>
<dbReference type="EMBL" id="JAUHHC010000004">
    <property type="protein sequence ID" value="MDN3922000.1"/>
    <property type="molecule type" value="Genomic_DNA"/>
</dbReference>
<dbReference type="InterPro" id="IPR010710">
    <property type="entry name" value="DUF1289"/>
</dbReference>
<gene>
    <name evidence="1" type="ORF">QWJ38_17045</name>
</gene>
<name>A0ABT8DUP3_9BURK</name>
<organism evidence="1 2">
    <name type="scientific">Roseateles violae</name>
    <dbReference type="NCBI Taxonomy" id="3058042"/>
    <lineage>
        <taxon>Bacteria</taxon>
        <taxon>Pseudomonadati</taxon>
        <taxon>Pseudomonadota</taxon>
        <taxon>Betaproteobacteria</taxon>
        <taxon>Burkholderiales</taxon>
        <taxon>Sphaerotilaceae</taxon>
        <taxon>Roseateles</taxon>
    </lineage>
</organism>
<evidence type="ECO:0000313" key="1">
    <source>
        <dbReference type="EMBL" id="MDN3922000.1"/>
    </source>
</evidence>
<dbReference type="PANTHER" id="PTHR35175:SF2">
    <property type="entry name" value="DUF1289 DOMAIN-CONTAINING PROTEIN"/>
    <property type="match status" value="1"/>
</dbReference>
<accession>A0ABT8DUP3</accession>
<dbReference type="Proteomes" id="UP001228044">
    <property type="component" value="Unassembled WGS sequence"/>
</dbReference>
<reference evidence="1 2" key="1">
    <citation type="submission" date="2023-06" db="EMBL/GenBank/DDBJ databases">
        <title>Pelomonas sp. PFR6 16S ribosomal RNA gene Genome sequencing and assembly.</title>
        <authorList>
            <person name="Woo H."/>
        </authorList>
    </citation>
    <scope>NUCLEOTIDE SEQUENCE [LARGE SCALE GENOMIC DNA]</scope>
    <source>
        <strain evidence="1 2">PFR6</strain>
    </source>
</reference>
<dbReference type="PANTHER" id="PTHR35175">
    <property type="entry name" value="DUF1289 DOMAIN-CONTAINING PROTEIN"/>
    <property type="match status" value="1"/>
</dbReference>
<evidence type="ECO:0000313" key="2">
    <source>
        <dbReference type="Proteomes" id="UP001228044"/>
    </source>
</evidence>
<sequence length="80" mass="8592">MKNCPPPPVPLPAVHSPCINVCRMHAGTGWCEGCARTIAEIAAWGGADDATRLQILARLPERRRLLVEQGVFSAAEADMP</sequence>
<comment type="caution">
    <text evidence="1">The sequence shown here is derived from an EMBL/GenBank/DDBJ whole genome shotgun (WGS) entry which is preliminary data.</text>
</comment>